<dbReference type="NCBIfam" id="TIGR03648">
    <property type="entry name" value="Na_symport_lg"/>
    <property type="match status" value="1"/>
</dbReference>
<comment type="subcellular location">
    <subcellularLocation>
        <location evidence="1">Membrane</location>
        <topology evidence="1">Multi-pass membrane protein</topology>
    </subcellularLocation>
</comment>
<keyword evidence="3" id="KW-0813">Transport</keyword>
<keyword evidence="4 8" id="KW-0812">Transmembrane</keyword>
<feature type="transmembrane region" description="Helical" evidence="8">
    <location>
        <begin position="467"/>
        <end position="488"/>
    </location>
</feature>
<keyword evidence="6 8" id="KW-0472">Membrane</keyword>
<feature type="transmembrane region" description="Helical" evidence="8">
    <location>
        <begin position="110"/>
        <end position="132"/>
    </location>
</feature>
<dbReference type="InterPro" id="IPR019899">
    <property type="entry name" value="Na/solute_symporter_VC_2705"/>
</dbReference>
<feature type="transmembrane region" description="Helical" evidence="8">
    <location>
        <begin position="418"/>
        <end position="447"/>
    </location>
</feature>
<dbReference type="InterPro" id="IPR018247">
    <property type="entry name" value="EF_Hand_1_Ca_BS"/>
</dbReference>
<dbReference type="Pfam" id="PF00474">
    <property type="entry name" value="SSF"/>
    <property type="match status" value="2"/>
</dbReference>
<feature type="transmembrane region" description="Helical" evidence="8">
    <location>
        <begin position="152"/>
        <end position="171"/>
    </location>
</feature>
<evidence type="ECO:0000256" key="4">
    <source>
        <dbReference type="ARBA" id="ARBA00022692"/>
    </source>
</evidence>
<evidence type="ECO:0000256" key="1">
    <source>
        <dbReference type="ARBA" id="ARBA00004141"/>
    </source>
</evidence>
<evidence type="ECO:0000313" key="9">
    <source>
        <dbReference type="EMBL" id="MDV6226886.1"/>
    </source>
</evidence>
<feature type="transmembrane region" description="Helical" evidence="8">
    <location>
        <begin position="79"/>
        <end position="104"/>
    </location>
</feature>
<dbReference type="PROSITE" id="PS00018">
    <property type="entry name" value="EF_HAND_1"/>
    <property type="match status" value="1"/>
</dbReference>
<dbReference type="PROSITE" id="PS50283">
    <property type="entry name" value="NA_SOLUT_SYMP_3"/>
    <property type="match status" value="1"/>
</dbReference>
<dbReference type="RefSeq" id="WP_317561347.1">
    <property type="nucleotide sequence ID" value="NZ_JAWLIP010000004.1"/>
</dbReference>
<evidence type="ECO:0000313" key="10">
    <source>
        <dbReference type="Proteomes" id="UP001185659"/>
    </source>
</evidence>
<dbReference type="InterPro" id="IPR050277">
    <property type="entry name" value="Sodium:Solute_Symporter"/>
</dbReference>
<sequence>MALLQGRFIDNIGRVYTLYTGGFLAFILLMAILEQFGVGADTIGILFVAFTIGIYALIGWLSRTMEVDAYYVAGRQVPAVYNGMATAADWMSGASFVALAGGVYFGGYGYMAFIVGWTGGYVLVNSLMAPYLRKFGCYTVPDFIGTRYGGNLARLCAVIVLVVASFTYVTAQINATGTIAARALHIPFSWGVWFGLLGILLCSMLGGMRAVTWTQVAQYIVLIVAYLVPVIWMSNVQGFGLIPHFTYGDAASTMAQLEAQFGLNPPAEAIPGLSVLTTPHTGPVGDYAEWRFITLALVMMCGTASLPHILMRYFTTPTVRAARKSVAWSLLFIFLLYFTAPALATLTKLQLLDPSLPTAIIGKPFEEVASLAWIQNWASVGFLAIADQNGDGILQLNEFFMRPDIVVLATPEIAGLPYVISGLVAAGGMAAAMSTADGLLLAIANALSHDLYYKMIDPKADTAVRLVVARILLLGIGALAALIASLQLTGILGAVAWAFCFAASGLFFPLCLGVWWKRANRAGAVAGMAAGFTAGTLYLYYVYTGGTPWFGLDHLRFGIVGMAVSLVSMVVVTLLTPAPDEEIQRMVEETRVPTGPSILSDQH</sequence>
<comment type="similarity">
    <text evidence="2 7">Belongs to the sodium:solute symporter (SSF) (TC 2.A.21) family.</text>
</comment>
<dbReference type="Gene3D" id="1.20.1730.10">
    <property type="entry name" value="Sodium/glucose cotransporter"/>
    <property type="match status" value="1"/>
</dbReference>
<feature type="transmembrane region" description="Helical" evidence="8">
    <location>
        <begin position="183"/>
        <end position="204"/>
    </location>
</feature>
<evidence type="ECO:0000256" key="7">
    <source>
        <dbReference type="RuleBase" id="RU362091"/>
    </source>
</evidence>
<dbReference type="PANTHER" id="PTHR48086">
    <property type="entry name" value="SODIUM/PROLINE SYMPORTER-RELATED"/>
    <property type="match status" value="1"/>
</dbReference>
<protein>
    <submittedName>
        <fullName evidence="9">Sodium:solute symporter family protein</fullName>
    </submittedName>
</protein>
<evidence type="ECO:0000256" key="3">
    <source>
        <dbReference type="ARBA" id="ARBA00022448"/>
    </source>
</evidence>
<feature type="transmembrane region" description="Helical" evidence="8">
    <location>
        <begin position="12"/>
        <end position="32"/>
    </location>
</feature>
<evidence type="ECO:0000256" key="2">
    <source>
        <dbReference type="ARBA" id="ARBA00006434"/>
    </source>
</evidence>
<feature type="transmembrane region" description="Helical" evidence="8">
    <location>
        <begin position="523"/>
        <end position="543"/>
    </location>
</feature>
<dbReference type="InterPro" id="IPR038377">
    <property type="entry name" value="Na/Glc_symporter_sf"/>
</dbReference>
<dbReference type="EMBL" id="JAWLIP010000004">
    <property type="protein sequence ID" value="MDV6226886.1"/>
    <property type="molecule type" value="Genomic_DNA"/>
</dbReference>
<feature type="transmembrane region" description="Helical" evidence="8">
    <location>
        <begin position="494"/>
        <end position="516"/>
    </location>
</feature>
<comment type="caution">
    <text evidence="9">The sequence shown here is derived from an EMBL/GenBank/DDBJ whole genome shotgun (WGS) entry which is preliminary data.</text>
</comment>
<evidence type="ECO:0000256" key="8">
    <source>
        <dbReference type="SAM" id="Phobius"/>
    </source>
</evidence>
<dbReference type="CDD" id="cd11480">
    <property type="entry name" value="SLC5sbd_u4"/>
    <property type="match status" value="1"/>
</dbReference>
<feature type="transmembrane region" description="Helical" evidence="8">
    <location>
        <begin position="216"/>
        <end position="234"/>
    </location>
</feature>
<keyword evidence="5 8" id="KW-1133">Transmembrane helix</keyword>
<feature type="transmembrane region" description="Helical" evidence="8">
    <location>
        <begin position="292"/>
        <end position="314"/>
    </location>
</feature>
<name>A0ABU4AKY4_9HYPH</name>
<evidence type="ECO:0000256" key="6">
    <source>
        <dbReference type="ARBA" id="ARBA00023136"/>
    </source>
</evidence>
<reference evidence="9 10" key="1">
    <citation type="submission" date="2023-10" db="EMBL/GenBank/DDBJ databases">
        <authorList>
            <person name="Venkata Ramana C."/>
            <person name="Sasikala C."/>
            <person name="Dhurka M."/>
        </authorList>
    </citation>
    <scope>NUCLEOTIDE SEQUENCE [LARGE SCALE GENOMIC DNA]</scope>
    <source>
        <strain evidence="9 10">KCTC 32151</strain>
    </source>
</reference>
<evidence type="ECO:0000256" key="5">
    <source>
        <dbReference type="ARBA" id="ARBA00022989"/>
    </source>
</evidence>
<dbReference type="Proteomes" id="UP001185659">
    <property type="component" value="Unassembled WGS sequence"/>
</dbReference>
<keyword evidence="10" id="KW-1185">Reference proteome</keyword>
<feature type="transmembrane region" description="Helical" evidence="8">
    <location>
        <begin position="555"/>
        <end position="576"/>
    </location>
</feature>
<dbReference type="InterPro" id="IPR001734">
    <property type="entry name" value="Na/solute_symporter"/>
</dbReference>
<organism evidence="9 10">
    <name type="scientific">Nitratireductor aquimarinus</name>
    <dbReference type="NCBI Taxonomy" id="889300"/>
    <lineage>
        <taxon>Bacteria</taxon>
        <taxon>Pseudomonadati</taxon>
        <taxon>Pseudomonadota</taxon>
        <taxon>Alphaproteobacteria</taxon>
        <taxon>Hyphomicrobiales</taxon>
        <taxon>Phyllobacteriaceae</taxon>
        <taxon>Nitratireductor</taxon>
    </lineage>
</organism>
<dbReference type="PANTHER" id="PTHR48086:SF5">
    <property type="entry name" value="NA(+):SOLUTE SYMPORTER (SSF FAMILY)"/>
    <property type="match status" value="1"/>
</dbReference>
<gene>
    <name evidence="9" type="ORF">R2G56_11370</name>
</gene>
<proteinExistence type="inferred from homology"/>
<feature type="transmembrane region" description="Helical" evidence="8">
    <location>
        <begin position="38"/>
        <end position="58"/>
    </location>
</feature>
<feature type="transmembrane region" description="Helical" evidence="8">
    <location>
        <begin position="326"/>
        <end position="346"/>
    </location>
</feature>
<accession>A0ABU4AKY4</accession>